<dbReference type="Pfam" id="PF13456">
    <property type="entry name" value="RVT_3"/>
    <property type="match status" value="1"/>
</dbReference>
<dbReference type="InterPro" id="IPR026960">
    <property type="entry name" value="RVT-Znf"/>
</dbReference>
<evidence type="ECO:0008006" key="6">
    <source>
        <dbReference type="Google" id="ProtNLM"/>
    </source>
</evidence>
<dbReference type="EMBL" id="JAAMPC010000001">
    <property type="protein sequence ID" value="KAG2330399.1"/>
    <property type="molecule type" value="Genomic_DNA"/>
</dbReference>
<dbReference type="InterPro" id="IPR036691">
    <property type="entry name" value="Endo/exonu/phosph_ase_sf"/>
</dbReference>
<accession>A0A8X8B9V8</accession>
<feature type="domain" description="RNase H type-1" evidence="2">
    <location>
        <begin position="1033"/>
        <end position="1109"/>
    </location>
</feature>
<evidence type="ECO:0000313" key="5">
    <source>
        <dbReference type="Proteomes" id="UP000886595"/>
    </source>
</evidence>
<dbReference type="InterPro" id="IPR002156">
    <property type="entry name" value="RNaseH_domain"/>
</dbReference>
<feature type="domain" description="Endonuclease/exonuclease/phosphatase" evidence="1">
    <location>
        <begin position="246"/>
        <end position="403"/>
    </location>
</feature>
<organism evidence="4 5">
    <name type="scientific">Brassica carinata</name>
    <name type="common">Ethiopian mustard</name>
    <name type="synonym">Abyssinian cabbage</name>
    <dbReference type="NCBI Taxonomy" id="52824"/>
    <lineage>
        <taxon>Eukaryota</taxon>
        <taxon>Viridiplantae</taxon>
        <taxon>Streptophyta</taxon>
        <taxon>Embryophyta</taxon>
        <taxon>Tracheophyta</taxon>
        <taxon>Spermatophyta</taxon>
        <taxon>Magnoliopsida</taxon>
        <taxon>eudicotyledons</taxon>
        <taxon>Gunneridae</taxon>
        <taxon>Pentapetalae</taxon>
        <taxon>rosids</taxon>
        <taxon>malvids</taxon>
        <taxon>Brassicales</taxon>
        <taxon>Brassicaceae</taxon>
        <taxon>Brassiceae</taxon>
        <taxon>Brassica</taxon>
    </lineage>
</organism>
<dbReference type="Gene3D" id="3.60.10.10">
    <property type="entry name" value="Endonuclease/exonuclease/phosphatase"/>
    <property type="match status" value="1"/>
</dbReference>
<sequence>MSSQLDKALLHLSLEEEEDEPFMLPDTPEYCSAGRKSLSLVGRLLNPACQRMSDLILDMPRKWQLYDRWWEPLLRLQRKAKEQRLQNVLRKRIIPAKLLGIDSASGKPKIAQEVLEGMQSYLMVAEGPEKAARAVRVRKSREDLENDPIGRKVARMLQAPPSLTTDLDKGKGVVFDFSKQGKGISNPEKLMTSAITAGTRISAGFNTGFFETSASGTNLKKVRARRRPGTFTRKKNGKAVMKVDKAGGRKIGEGNSVYIDFKFVDKNLLDFHVQSGEFNFFVSCVYGEPVRGDRPLLWERLSRIGVFRKEPWCMMGDFNEIRNNSEKIGGPRRSETSFQPFNDMLEIGEMVELQSSGDGFTWGGNRGTLSIQSKLDRCFRNKNWFQLFPASNQVFMDKRGSDHRPVLVNLLAVARIRRGSFRFDGRFLKHGLLIIHFFVATVFDRMKRCRKALSHWKKKESLNSRDKIRQIQCALEVEQSLLVPTMVKINFLKAELVKAYREEEQYWKQRCKERWAVKGDLNTKYYHASHFSEEAKGEVAKDYFLNLFKSTSDGDFSVLFEEFTRRVLIHLIQKAVDRGDIQGIQFLEAGPMIHHMLFADDSLLICQATEEQARKIMEILKIYERATGKLVNIAKSAITFGAKVKECSRISIKGITGTSKEGGTGTYLGLPECFSSSKTDILAYIYDRLKDRLSGWYFENSDFLSAKNGSRPSYAWRSIQFGKELLAQGLRKHVGNGKTVSVWVDRWIEGEVRRASLMKNIFVDLELKVSDLIDHQNRSWDIEKLQELFYEEDVVRILEMKVVFKKEDYWVWLHNRNGSYSVKSGYWFINRWVRSEEIRVAEARPSLNDLKNEVWKIPIAPKIKTFIWRAVSNAILVGELLVKRGIKMDPVCQACGFQGESTNHILFHCSLARQVWTLANVPYPENGFDKVSHFSNFHTLMLMMKNVSIPEEVRNSIPWVVWYLWKFRNGILFEARSRTATDDVAKALEEAEFWLLAQRNNENREKEELEAMTVVKKSWSVPPRGWLKGNIGVHWDKNQKKCGANLVVRDERGKVLLHSRRAFSNVRSVEEVKYQALIWALESFHSHHLNRIIIAIDDSTLTGIVLRPRALSNFKYEHVEIMRRLGKIEWWRMEKEDRTTNRGSFFIAQSVLKGSYLQSYVALGASFWLRELFEKEERLPSAGVGP</sequence>
<evidence type="ECO:0000259" key="3">
    <source>
        <dbReference type="Pfam" id="PF13966"/>
    </source>
</evidence>
<dbReference type="AlphaFoldDB" id="A0A8X8B9V8"/>
<evidence type="ECO:0000259" key="1">
    <source>
        <dbReference type="Pfam" id="PF03372"/>
    </source>
</evidence>
<comment type="caution">
    <text evidence="4">The sequence shown here is derived from an EMBL/GenBank/DDBJ whole genome shotgun (WGS) entry which is preliminary data.</text>
</comment>
<dbReference type="PANTHER" id="PTHR33710:SF62">
    <property type="entry name" value="DUF4283 DOMAIN PROTEIN"/>
    <property type="match status" value="1"/>
</dbReference>
<dbReference type="SUPFAM" id="SSF56219">
    <property type="entry name" value="DNase I-like"/>
    <property type="match status" value="1"/>
</dbReference>
<protein>
    <recommendedName>
        <fullName evidence="6">Reverse transcriptase</fullName>
    </recommendedName>
</protein>
<reference evidence="4 5" key="1">
    <citation type="submission" date="2020-02" db="EMBL/GenBank/DDBJ databases">
        <authorList>
            <person name="Ma Q."/>
            <person name="Huang Y."/>
            <person name="Song X."/>
            <person name="Pei D."/>
        </authorList>
    </citation>
    <scope>NUCLEOTIDE SEQUENCE [LARGE SCALE GENOMIC DNA]</scope>
    <source>
        <strain evidence="4">Sxm20200214</strain>
        <tissue evidence="4">Leaf</tissue>
    </source>
</reference>
<gene>
    <name evidence="4" type="ORF">Bca52824_001579</name>
</gene>
<keyword evidence="5" id="KW-1185">Reference proteome</keyword>
<dbReference type="OrthoDB" id="1000979at2759"/>
<dbReference type="GO" id="GO:0003676">
    <property type="term" value="F:nucleic acid binding"/>
    <property type="evidence" value="ECO:0007669"/>
    <property type="project" value="InterPro"/>
</dbReference>
<evidence type="ECO:0000259" key="2">
    <source>
        <dbReference type="Pfam" id="PF13456"/>
    </source>
</evidence>
<dbReference type="Pfam" id="PF03372">
    <property type="entry name" value="Exo_endo_phos"/>
    <property type="match status" value="1"/>
</dbReference>
<dbReference type="GO" id="GO:0004523">
    <property type="term" value="F:RNA-DNA hybrid ribonuclease activity"/>
    <property type="evidence" value="ECO:0007669"/>
    <property type="project" value="InterPro"/>
</dbReference>
<feature type="domain" description="Reverse transcriptase zinc-binding" evidence="3">
    <location>
        <begin position="847"/>
        <end position="916"/>
    </location>
</feature>
<proteinExistence type="predicted"/>
<name>A0A8X8B9V8_BRACI</name>
<dbReference type="Pfam" id="PF13966">
    <property type="entry name" value="zf-RVT"/>
    <property type="match status" value="1"/>
</dbReference>
<dbReference type="PANTHER" id="PTHR33710">
    <property type="entry name" value="BNAC02G09200D PROTEIN"/>
    <property type="match status" value="1"/>
</dbReference>
<dbReference type="Proteomes" id="UP000886595">
    <property type="component" value="Unassembled WGS sequence"/>
</dbReference>
<dbReference type="InterPro" id="IPR005135">
    <property type="entry name" value="Endo/exonuclease/phosphatase"/>
</dbReference>
<evidence type="ECO:0000313" key="4">
    <source>
        <dbReference type="EMBL" id="KAG2330399.1"/>
    </source>
</evidence>